<keyword evidence="6" id="KW-0472">Membrane</keyword>
<dbReference type="Proteomes" id="UP000245207">
    <property type="component" value="Unassembled WGS sequence"/>
</dbReference>
<dbReference type="InterPro" id="IPR024097">
    <property type="entry name" value="bHLH_ZIP_TF"/>
</dbReference>
<dbReference type="GO" id="GO:0003700">
    <property type="term" value="F:DNA-binding transcription factor activity"/>
    <property type="evidence" value="ECO:0007669"/>
    <property type="project" value="TreeGrafter"/>
</dbReference>
<dbReference type="OrthoDB" id="676979at2759"/>
<organism evidence="8 9">
    <name type="scientific">Artemisia annua</name>
    <name type="common">Sweet wormwood</name>
    <dbReference type="NCBI Taxonomy" id="35608"/>
    <lineage>
        <taxon>Eukaryota</taxon>
        <taxon>Viridiplantae</taxon>
        <taxon>Streptophyta</taxon>
        <taxon>Embryophyta</taxon>
        <taxon>Tracheophyta</taxon>
        <taxon>Spermatophyta</taxon>
        <taxon>Magnoliopsida</taxon>
        <taxon>eudicotyledons</taxon>
        <taxon>Gunneridae</taxon>
        <taxon>Pentapetalae</taxon>
        <taxon>asterids</taxon>
        <taxon>campanulids</taxon>
        <taxon>Asterales</taxon>
        <taxon>Asteraceae</taxon>
        <taxon>Asteroideae</taxon>
        <taxon>Anthemideae</taxon>
        <taxon>Artemisiinae</taxon>
        <taxon>Artemisia</taxon>
    </lineage>
</organism>
<comment type="caution">
    <text evidence="8">The sequence shown here is derived from an EMBL/GenBank/DDBJ whole genome shotgun (WGS) entry which is preliminary data.</text>
</comment>
<dbReference type="EMBL" id="PKPP01005468">
    <property type="protein sequence ID" value="PWA60013.1"/>
    <property type="molecule type" value="Genomic_DNA"/>
</dbReference>
<dbReference type="PROSITE" id="PS50888">
    <property type="entry name" value="BHLH"/>
    <property type="match status" value="1"/>
</dbReference>
<evidence type="ECO:0000256" key="5">
    <source>
        <dbReference type="PROSITE-ProRule" id="PRU10141"/>
    </source>
</evidence>
<dbReference type="InterPro" id="IPR011598">
    <property type="entry name" value="bHLH_dom"/>
</dbReference>
<evidence type="ECO:0000313" key="8">
    <source>
        <dbReference type="EMBL" id="PWA60013.1"/>
    </source>
</evidence>
<dbReference type="STRING" id="35608.A0A2U1MFG5"/>
<comment type="subcellular location">
    <subcellularLocation>
        <location evidence="1">Nucleus</location>
    </subcellularLocation>
</comment>
<dbReference type="Gene3D" id="4.10.280.10">
    <property type="entry name" value="Helix-loop-helix DNA-binding domain"/>
    <property type="match status" value="1"/>
</dbReference>
<dbReference type="InterPro" id="IPR017441">
    <property type="entry name" value="Protein_kinase_ATP_BS"/>
</dbReference>
<dbReference type="PANTHER" id="PTHR12565:SF184">
    <property type="entry name" value="BHLH TRANSCRIPTION FACTOR"/>
    <property type="match status" value="1"/>
</dbReference>
<dbReference type="PROSITE" id="PS00107">
    <property type="entry name" value="PROTEIN_KINASE_ATP"/>
    <property type="match status" value="1"/>
</dbReference>
<proteinExistence type="predicted"/>
<evidence type="ECO:0000256" key="2">
    <source>
        <dbReference type="ARBA" id="ARBA00023015"/>
    </source>
</evidence>
<dbReference type="InterPro" id="IPR036638">
    <property type="entry name" value="HLH_DNA-bd_sf"/>
</dbReference>
<evidence type="ECO:0000256" key="6">
    <source>
        <dbReference type="SAM" id="Phobius"/>
    </source>
</evidence>
<evidence type="ECO:0000256" key="4">
    <source>
        <dbReference type="ARBA" id="ARBA00023242"/>
    </source>
</evidence>
<feature type="binding site" evidence="5">
    <location>
        <position position="320"/>
    </location>
    <ligand>
        <name>ATP</name>
        <dbReference type="ChEBI" id="CHEBI:30616"/>
    </ligand>
</feature>
<dbReference type="AlphaFoldDB" id="A0A2U1MFG5"/>
<name>A0A2U1MFG5_ARTAN</name>
<dbReference type="CDD" id="cd18919">
    <property type="entry name" value="bHLH_AtBPE_like"/>
    <property type="match status" value="1"/>
</dbReference>
<dbReference type="SUPFAM" id="SSF56112">
    <property type="entry name" value="Protein kinase-like (PK-like)"/>
    <property type="match status" value="1"/>
</dbReference>
<keyword evidence="3" id="KW-0804">Transcription</keyword>
<gene>
    <name evidence="8" type="ORF">CTI12_AA207970</name>
</gene>
<keyword evidence="9" id="KW-1185">Reference proteome</keyword>
<dbReference type="GO" id="GO:0046983">
    <property type="term" value="F:protein dimerization activity"/>
    <property type="evidence" value="ECO:0007669"/>
    <property type="project" value="InterPro"/>
</dbReference>
<dbReference type="Gene3D" id="3.30.200.20">
    <property type="entry name" value="Phosphorylase Kinase, domain 1"/>
    <property type="match status" value="1"/>
</dbReference>
<sequence length="359" mass="40213">MIRNKTKENAKAEPPKDYIHVRARRGQATDSHSLAERVRREKISERMKFLQDLVPSCNKVTGKAFMLDESYVQSLQRQVEFLSMKLGTVNPRMDVSIESLLSKDMFLPRVSMPTNMNPFDASAQPFPYSFQPQNNGIVPDVSENQFSMNPLMAAMHRNSLMKPSHVDGLGECSQDGIRTGSLLNSSFYSFVGNPGLCIDYVLNNCDANLTRNLRRCTGASSKKLKGLSKFQTGMVALGTSAFLFAIVVGTGFFILQCRQREKHDTEEMYNDKREEDDILFQKVMEATEDLNDRYIIGRGAHGTVYKASLGSQDGVYAVKKLMFGGSNKEGSTSMIREIETVGKVYAYMVLSKDLVGLVR</sequence>
<dbReference type="FunFam" id="4.10.280.10:FF:000002">
    <property type="entry name" value="Basic helix-loop-helix transcription factor"/>
    <property type="match status" value="1"/>
</dbReference>
<keyword evidence="4" id="KW-0539">Nucleus</keyword>
<dbReference type="InterPro" id="IPR011009">
    <property type="entry name" value="Kinase-like_dom_sf"/>
</dbReference>
<evidence type="ECO:0000259" key="7">
    <source>
        <dbReference type="PROSITE" id="PS50888"/>
    </source>
</evidence>
<accession>A0A2U1MFG5</accession>
<keyword evidence="2" id="KW-0805">Transcription regulation</keyword>
<feature type="transmembrane region" description="Helical" evidence="6">
    <location>
        <begin position="232"/>
        <end position="255"/>
    </location>
</feature>
<keyword evidence="6" id="KW-1133">Transmembrane helix</keyword>
<feature type="domain" description="BHLH" evidence="7">
    <location>
        <begin position="27"/>
        <end position="77"/>
    </location>
</feature>
<keyword evidence="6" id="KW-0812">Transmembrane</keyword>
<evidence type="ECO:0000256" key="3">
    <source>
        <dbReference type="ARBA" id="ARBA00023163"/>
    </source>
</evidence>
<dbReference type="PANTHER" id="PTHR12565">
    <property type="entry name" value="STEROL REGULATORY ELEMENT-BINDING PROTEIN"/>
    <property type="match status" value="1"/>
</dbReference>
<keyword evidence="5" id="KW-0067">ATP-binding</keyword>
<keyword evidence="5" id="KW-0547">Nucleotide-binding</keyword>
<dbReference type="GO" id="GO:0005634">
    <property type="term" value="C:nucleus"/>
    <property type="evidence" value="ECO:0007669"/>
    <property type="project" value="UniProtKB-SubCell"/>
</dbReference>
<evidence type="ECO:0000313" key="9">
    <source>
        <dbReference type="Proteomes" id="UP000245207"/>
    </source>
</evidence>
<reference evidence="8 9" key="1">
    <citation type="journal article" date="2018" name="Mol. Plant">
        <title>The genome of Artemisia annua provides insight into the evolution of Asteraceae family and artemisinin biosynthesis.</title>
        <authorList>
            <person name="Shen Q."/>
            <person name="Zhang L."/>
            <person name="Liao Z."/>
            <person name="Wang S."/>
            <person name="Yan T."/>
            <person name="Shi P."/>
            <person name="Liu M."/>
            <person name="Fu X."/>
            <person name="Pan Q."/>
            <person name="Wang Y."/>
            <person name="Lv Z."/>
            <person name="Lu X."/>
            <person name="Zhang F."/>
            <person name="Jiang W."/>
            <person name="Ma Y."/>
            <person name="Chen M."/>
            <person name="Hao X."/>
            <person name="Li L."/>
            <person name="Tang Y."/>
            <person name="Lv G."/>
            <person name="Zhou Y."/>
            <person name="Sun X."/>
            <person name="Brodelius P.E."/>
            <person name="Rose J.K.C."/>
            <person name="Tang K."/>
        </authorList>
    </citation>
    <scope>NUCLEOTIDE SEQUENCE [LARGE SCALE GENOMIC DNA]</scope>
    <source>
        <strain evidence="9">cv. Huhao1</strain>
        <tissue evidence="8">Leaf</tissue>
    </source>
</reference>
<evidence type="ECO:0000256" key="1">
    <source>
        <dbReference type="ARBA" id="ARBA00004123"/>
    </source>
</evidence>
<dbReference type="GO" id="GO:0005524">
    <property type="term" value="F:ATP binding"/>
    <property type="evidence" value="ECO:0007669"/>
    <property type="project" value="UniProtKB-UniRule"/>
</dbReference>
<protein>
    <submittedName>
        <fullName evidence="8">Myc-type, basic helix-loop-helix (BHLH) domain-containing protein</fullName>
    </submittedName>
</protein>
<dbReference type="SUPFAM" id="SSF47459">
    <property type="entry name" value="HLH, helix-loop-helix DNA-binding domain"/>
    <property type="match status" value="1"/>
</dbReference>
<dbReference type="SMART" id="SM00353">
    <property type="entry name" value="HLH"/>
    <property type="match status" value="1"/>
</dbReference>